<feature type="domain" description="Helicase C-terminal" evidence="8">
    <location>
        <begin position="238"/>
        <end position="407"/>
    </location>
</feature>
<evidence type="ECO:0000256" key="5">
    <source>
        <dbReference type="ARBA" id="ARBA00022840"/>
    </source>
</evidence>
<gene>
    <name evidence="9" type="ORF">BSZ36_16760</name>
</gene>
<dbReference type="SUPFAM" id="SSF52540">
    <property type="entry name" value="P-loop containing nucleoside triphosphate hydrolases"/>
    <property type="match status" value="2"/>
</dbReference>
<dbReference type="PROSITE" id="PS51194">
    <property type="entry name" value="HELICASE_CTER"/>
    <property type="match status" value="1"/>
</dbReference>
<dbReference type="GO" id="GO:0003724">
    <property type="term" value="F:RNA helicase activity"/>
    <property type="evidence" value="ECO:0007669"/>
    <property type="project" value="UniProtKB-EC"/>
</dbReference>
<dbReference type="PANTHER" id="PTHR43519">
    <property type="entry name" value="ATP-DEPENDENT RNA HELICASE HRPB"/>
    <property type="match status" value="1"/>
</dbReference>
<evidence type="ECO:0000256" key="4">
    <source>
        <dbReference type="ARBA" id="ARBA00022806"/>
    </source>
</evidence>
<dbReference type="PANTHER" id="PTHR43519:SF1">
    <property type="entry name" value="ATP-DEPENDENT RNA HELICASE HRPB"/>
    <property type="match status" value="1"/>
</dbReference>
<dbReference type="SMART" id="SM00847">
    <property type="entry name" value="HA2"/>
    <property type="match status" value="1"/>
</dbReference>
<dbReference type="AlphaFoldDB" id="A0A259U3E9"/>
<dbReference type="Pfam" id="PF24473">
    <property type="entry name" value="CON_HrpB"/>
    <property type="match status" value="1"/>
</dbReference>
<evidence type="ECO:0000259" key="7">
    <source>
        <dbReference type="PROSITE" id="PS51192"/>
    </source>
</evidence>
<dbReference type="OrthoDB" id="9808833at2"/>
<feature type="region of interest" description="Disordered" evidence="6">
    <location>
        <begin position="178"/>
        <end position="202"/>
    </location>
</feature>
<dbReference type="SMART" id="SM00487">
    <property type="entry name" value="DEXDc"/>
    <property type="match status" value="1"/>
</dbReference>
<evidence type="ECO:0000256" key="1">
    <source>
        <dbReference type="ARBA" id="ARBA00012552"/>
    </source>
</evidence>
<dbReference type="Pfam" id="PF08482">
    <property type="entry name" value="HrpB_C"/>
    <property type="match status" value="1"/>
</dbReference>
<evidence type="ECO:0000259" key="8">
    <source>
        <dbReference type="PROSITE" id="PS51194"/>
    </source>
</evidence>
<dbReference type="Gene3D" id="3.40.50.300">
    <property type="entry name" value="P-loop containing nucleotide triphosphate hydrolases"/>
    <property type="match status" value="2"/>
</dbReference>
<dbReference type="InterPro" id="IPR056329">
    <property type="entry name" value="CON_HrpB"/>
</dbReference>
<dbReference type="Pfam" id="PF04408">
    <property type="entry name" value="WHD_HA2"/>
    <property type="match status" value="1"/>
</dbReference>
<dbReference type="GO" id="GO:0016787">
    <property type="term" value="F:hydrolase activity"/>
    <property type="evidence" value="ECO:0007669"/>
    <property type="project" value="UniProtKB-KW"/>
</dbReference>
<keyword evidence="4 9" id="KW-0347">Helicase</keyword>
<dbReference type="InterPro" id="IPR048333">
    <property type="entry name" value="HA2_WH"/>
</dbReference>
<organism evidence="9 10">
    <name type="scientific">Rubricoccus marinus</name>
    <dbReference type="NCBI Taxonomy" id="716817"/>
    <lineage>
        <taxon>Bacteria</taxon>
        <taxon>Pseudomonadati</taxon>
        <taxon>Rhodothermota</taxon>
        <taxon>Rhodothermia</taxon>
        <taxon>Rhodothermales</taxon>
        <taxon>Rubricoccaceae</taxon>
        <taxon>Rubricoccus</taxon>
    </lineage>
</organism>
<keyword evidence="5" id="KW-0067">ATP-binding</keyword>
<dbReference type="FunFam" id="3.40.50.300:FF:002125">
    <property type="entry name" value="ATP-dependent helicase HrpB"/>
    <property type="match status" value="1"/>
</dbReference>
<dbReference type="InParanoid" id="A0A259U3E9"/>
<evidence type="ECO:0000256" key="3">
    <source>
        <dbReference type="ARBA" id="ARBA00022801"/>
    </source>
</evidence>
<evidence type="ECO:0000256" key="2">
    <source>
        <dbReference type="ARBA" id="ARBA00022741"/>
    </source>
</evidence>
<evidence type="ECO:0000313" key="9">
    <source>
        <dbReference type="EMBL" id="OZC04482.1"/>
    </source>
</evidence>
<dbReference type="InterPro" id="IPR027417">
    <property type="entry name" value="P-loop_NTPase"/>
</dbReference>
<keyword evidence="3" id="KW-0378">Hydrolase</keyword>
<evidence type="ECO:0000313" key="10">
    <source>
        <dbReference type="Proteomes" id="UP000216446"/>
    </source>
</evidence>
<dbReference type="PROSITE" id="PS51192">
    <property type="entry name" value="HELICASE_ATP_BIND_1"/>
    <property type="match status" value="1"/>
</dbReference>
<dbReference type="EMBL" id="MQWB01000001">
    <property type="protein sequence ID" value="OZC04482.1"/>
    <property type="molecule type" value="Genomic_DNA"/>
</dbReference>
<dbReference type="InterPro" id="IPR007502">
    <property type="entry name" value="Helicase-assoc_dom"/>
</dbReference>
<proteinExistence type="predicted"/>
<dbReference type="GO" id="GO:0005524">
    <property type="term" value="F:ATP binding"/>
    <property type="evidence" value="ECO:0007669"/>
    <property type="project" value="UniProtKB-KW"/>
</dbReference>
<dbReference type="Pfam" id="PF00270">
    <property type="entry name" value="DEAD"/>
    <property type="match status" value="1"/>
</dbReference>
<dbReference type="InterPro" id="IPR013689">
    <property type="entry name" value="RNA_helicase_ATP-dep_HrpB_C"/>
</dbReference>
<dbReference type="InterPro" id="IPR002464">
    <property type="entry name" value="DNA/RNA_helicase_DEAH_CS"/>
</dbReference>
<dbReference type="NCBIfam" id="TIGR01970">
    <property type="entry name" value="DEAH_box_HrpB"/>
    <property type="match status" value="1"/>
</dbReference>
<evidence type="ECO:0000256" key="6">
    <source>
        <dbReference type="SAM" id="MobiDB-lite"/>
    </source>
</evidence>
<dbReference type="InterPro" id="IPR001650">
    <property type="entry name" value="Helicase_C-like"/>
</dbReference>
<reference evidence="9 10" key="1">
    <citation type="submission" date="2016-11" db="EMBL/GenBank/DDBJ databases">
        <title>Study of marine rhodopsin-containing bacteria.</title>
        <authorList>
            <person name="Yoshizawa S."/>
            <person name="Kumagai Y."/>
            <person name="Kogure K."/>
        </authorList>
    </citation>
    <scope>NUCLEOTIDE SEQUENCE [LARGE SCALE GENOMIC DNA]</scope>
    <source>
        <strain evidence="9 10">SG-29</strain>
    </source>
</reference>
<dbReference type="PROSITE" id="PS00690">
    <property type="entry name" value="DEAH_ATP_HELICASE"/>
    <property type="match status" value="1"/>
</dbReference>
<dbReference type="SMART" id="SM00490">
    <property type="entry name" value="HELICc"/>
    <property type="match status" value="1"/>
</dbReference>
<dbReference type="GO" id="GO:0003676">
    <property type="term" value="F:nucleic acid binding"/>
    <property type="evidence" value="ECO:0007669"/>
    <property type="project" value="InterPro"/>
</dbReference>
<comment type="caution">
    <text evidence="9">The sequence shown here is derived from an EMBL/GenBank/DDBJ whole genome shotgun (WGS) entry which is preliminary data.</text>
</comment>
<dbReference type="InterPro" id="IPR049614">
    <property type="entry name" value="HrpB_DEXH"/>
</dbReference>
<dbReference type="EC" id="3.6.4.13" evidence="1"/>
<dbReference type="CDD" id="cd17990">
    <property type="entry name" value="DEXHc_HrpB"/>
    <property type="match status" value="1"/>
</dbReference>
<feature type="region of interest" description="Disordered" evidence="6">
    <location>
        <begin position="856"/>
        <end position="877"/>
    </location>
</feature>
<dbReference type="Gene3D" id="1.20.120.1080">
    <property type="match status" value="1"/>
</dbReference>
<dbReference type="PIRSF" id="PIRSF005496">
    <property type="entry name" value="ATP_hel_hrpB"/>
    <property type="match status" value="1"/>
</dbReference>
<accession>A0A259U3E9</accession>
<dbReference type="InterPro" id="IPR014001">
    <property type="entry name" value="Helicase_ATP-bd"/>
</dbReference>
<dbReference type="CDD" id="cd18791">
    <property type="entry name" value="SF2_C_RHA"/>
    <property type="match status" value="1"/>
</dbReference>
<keyword evidence="2" id="KW-0547">Nucleotide-binding</keyword>
<sequence length="877" mass="94137">MSRPPSPLPVDAVLPELLAALRQRRTAVLQAPPGAGKTTRVPPALLGAVRGRILVLEPRRLAARAAARRMAFERGESVGQTVGYRVRGESQTSGATRIEVVTEGILTRMLLADPGLDGVGAVVFDEVHERSLAGDLGLALAIQARELLRPDLWILAMSATLDGERFAKLLGEGVSGPSPVANTASGGSASPHPSLSRIPHPSSLAPIITAEGRAFPVETVHLGPPQDRRRTPEAVAAAVHRALSEGASGAGTGVLAFLPGAGEIRQTEEILARGLPRDVDLHALYGALPPAEQDAAVAPAPRQRRKVVLATSIAETSLTIDGVVAVVDAGLARRPRFSPATGMQRLETVRVSRAEADQRRGRAGRTAPGVAYRLWSEAETAALQDFAPPEILRADLAPLALDLASWGAAPDELRWLDPPPETQFETARGLLRMLGALDDAGALTDHGRAMARLPVHPRLAHMLIASGSPLAADVAAILGERDILRSSGPKAPDADLGLRLDALRSRDALRSFRGLSVARGALHAARKEAGRLQRLASAPRGHADTRDAGRVLALAYPDRVAQRTAETPREVRYRLREGHTAILPATDPLADHEWLAVASLDDRVGAARIFLAAPLAPEDLEELFADQIIRESVVAWDDDGGRVSARKVERLGALILSEGPLAKPDPEAVQAALWDGVRARGLGALRWSKEATRLRQRLAFLFFHDDAAPEASGKSAWPDVSDDSLLDSLSDWLAPFARGAKSLGDLARADLHTALDALIPWDRRRDLDRLAPERLPVASGANIALDYSTPEAPVLAVKLQETFGMEDTPRVLGGRVPVVMHLLSPARRPVQVTTDLASFWREGYFDVRKDLRGRYPKHPWPEDPLTATATARTKRRR</sequence>
<name>A0A259U3E9_9BACT</name>
<dbReference type="InterPro" id="IPR011545">
    <property type="entry name" value="DEAD/DEAH_box_helicase_dom"/>
</dbReference>
<protein>
    <recommendedName>
        <fullName evidence="1">RNA helicase</fullName>
        <ecNumber evidence="1">3.6.4.13</ecNumber>
    </recommendedName>
</protein>
<keyword evidence="10" id="KW-1185">Reference proteome</keyword>
<dbReference type="InterPro" id="IPR010225">
    <property type="entry name" value="HrpB"/>
</dbReference>
<dbReference type="Proteomes" id="UP000216446">
    <property type="component" value="Unassembled WGS sequence"/>
</dbReference>
<dbReference type="FunCoup" id="A0A259U3E9">
    <property type="interactions" value="117"/>
</dbReference>
<feature type="domain" description="Helicase ATP-binding" evidence="7">
    <location>
        <begin position="18"/>
        <end position="179"/>
    </location>
</feature>
<dbReference type="Pfam" id="PF00271">
    <property type="entry name" value="Helicase_C"/>
    <property type="match status" value="1"/>
</dbReference>
<feature type="compositionally biased region" description="Polar residues" evidence="6">
    <location>
        <begin position="180"/>
        <end position="193"/>
    </location>
</feature>